<evidence type="ECO:0000259" key="4">
    <source>
        <dbReference type="PROSITE" id="PS51388"/>
    </source>
</evidence>
<dbReference type="Proteomes" id="UP000237441">
    <property type="component" value="Unassembled WGS sequence"/>
</dbReference>
<dbReference type="AlphaFoldDB" id="A0A2S7YKZ8"/>
<dbReference type="CDD" id="cd08771">
    <property type="entry name" value="DLP_1"/>
    <property type="match status" value="1"/>
</dbReference>
<dbReference type="GO" id="GO:0016020">
    <property type="term" value="C:membrane"/>
    <property type="evidence" value="ECO:0007669"/>
    <property type="project" value="TreeGrafter"/>
</dbReference>
<dbReference type="Pfam" id="PF00350">
    <property type="entry name" value="Dynamin_N"/>
    <property type="match status" value="1"/>
</dbReference>
<evidence type="ECO:0000256" key="1">
    <source>
        <dbReference type="ARBA" id="ARBA00022741"/>
    </source>
</evidence>
<dbReference type="GO" id="GO:0008017">
    <property type="term" value="F:microtubule binding"/>
    <property type="evidence" value="ECO:0007669"/>
    <property type="project" value="TreeGrafter"/>
</dbReference>
<reference evidence="6 7" key="1">
    <citation type="submission" date="2016-07" db="EMBL/GenBank/DDBJ databases">
        <title>Comparative genomics of the entomopathogenic fungus Beauveria bassiana.</title>
        <authorList>
            <person name="Valero Jimenez C.A."/>
            <person name="Zwaan B.J."/>
            <person name="Van Kan J.A."/>
            <person name="Takken W."/>
            <person name="Debets A.J."/>
            <person name="Schoustra S.E."/>
            <person name="Koenraadt C.J."/>
        </authorList>
    </citation>
    <scope>NUCLEOTIDE SEQUENCE [LARGE SCALE GENOMIC DNA]</scope>
    <source>
        <strain evidence="6 7">ARSEF 8028</strain>
    </source>
</reference>
<dbReference type="GO" id="GO:0003924">
    <property type="term" value="F:GTPase activity"/>
    <property type="evidence" value="ECO:0007669"/>
    <property type="project" value="InterPro"/>
</dbReference>
<proteinExistence type="predicted"/>
<dbReference type="GO" id="GO:0005525">
    <property type="term" value="F:GTP binding"/>
    <property type="evidence" value="ECO:0007669"/>
    <property type="project" value="InterPro"/>
</dbReference>
<accession>A0A2S7YKZ8</accession>
<dbReference type="PROSITE" id="PS51388">
    <property type="entry name" value="GED"/>
    <property type="match status" value="1"/>
</dbReference>
<dbReference type="GO" id="GO:0006897">
    <property type="term" value="P:endocytosis"/>
    <property type="evidence" value="ECO:0007669"/>
    <property type="project" value="TreeGrafter"/>
</dbReference>
<evidence type="ECO:0000313" key="7">
    <source>
        <dbReference type="Proteomes" id="UP000237441"/>
    </source>
</evidence>
<protein>
    <submittedName>
        <fullName evidence="6">Uncharacterized protein</fullName>
    </submittedName>
</protein>
<dbReference type="SMART" id="SM00053">
    <property type="entry name" value="DYNc"/>
    <property type="match status" value="1"/>
</dbReference>
<evidence type="ECO:0000313" key="6">
    <source>
        <dbReference type="EMBL" id="PQK16767.1"/>
    </source>
</evidence>
<dbReference type="InterPro" id="IPR030381">
    <property type="entry name" value="G_DYNAMIN_dom"/>
</dbReference>
<dbReference type="InterPro" id="IPR045063">
    <property type="entry name" value="Dynamin_N"/>
</dbReference>
<evidence type="ECO:0000256" key="3">
    <source>
        <dbReference type="SAM" id="MobiDB-lite"/>
    </source>
</evidence>
<keyword evidence="2" id="KW-0342">GTP-binding</keyword>
<dbReference type="InterPro" id="IPR000375">
    <property type="entry name" value="Dynamin_stalk"/>
</dbReference>
<dbReference type="GO" id="GO:0005874">
    <property type="term" value="C:microtubule"/>
    <property type="evidence" value="ECO:0007669"/>
    <property type="project" value="TreeGrafter"/>
</dbReference>
<dbReference type="InterPro" id="IPR027417">
    <property type="entry name" value="P-loop_NTPase"/>
</dbReference>
<gene>
    <name evidence="6" type="ORF">BB8028_0006g10860</name>
</gene>
<dbReference type="GO" id="GO:0016559">
    <property type="term" value="P:peroxisome fission"/>
    <property type="evidence" value="ECO:0007669"/>
    <property type="project" value="TreeGrafter"/>
</dbReference>
<evidence type="ECO:0000256" key="2">
    <source>
        <dbReference type="ARBA" id="ARBA00023134"/>
    </source>
</evidence>
<dbReference type="Gene3D" id="1.20.120.1240">
    <property type="entry name" value="Dynamin, middle domain"/>
    <property type="match status" value="1"/>
</dbReference>
<name>A0A2S7YKZ8_BEABA</name>
<dbReference type="GO" id="GO:0005739">
    <property type="term" value="C:mitochondrion"/>
    <property type="evidence" value="ECO:0007669"/>
    <property type="project" value="TreeGrafter"/>
</dbReference>
<sequence>MAVLAPSQAVHADHNGSRPSNNMFAHLKTAISNQRLNQIEKIRANGIGDVVALPQLAVCGDQSAGKSSALEGITGIPFPRKEGLCTRFPTEITLRHSGAGQPMTITATIRPHASRSREVQKTLSSYRKNVTDMSELPSIIEEVSRLMGIRGYTKTENACAFASDALRIEITGPIGLHLSVVDLPGLISVANEEQTEEDIDAIHNMVATYLESSRTIILAVLQASNDMANQAIIKLARKHDPEGERTVGIITKPDLINEGAESKIALVAKNEDTIKLKLGFFLVKNPSPSELKEGISMDMRSRREQRFFASPTWASQKLDMSRVGVENLRRFLQDLLDTHIEKELPKVREEIKKKLVATETDLKSMGQARPTVGHIRSFMTSLSMRLYELIQAALDGSYHSVDAEFFADDGVSRLRARVQEVNTDFSDNMRDHGQRRRVGSHARSSKSDHGSINETAELIVSKAEMMQWVKEAYRRTRGRELPGNNNSALLSELFHEQSRRWSTIAEDHVQKIMTIALQWVELAVKRLIPEEKLRGEVRSILQDWLENGEAEALAELRKLIHDEQGSPMTYNHYYTDNVQKSRLDAQKVAMRSAVNEVTQHEWGGKLHISNHQDDINRFMSAIEARITVDMDEQACKEALTELESYYKVGRKTFVDNVARQVVERHIISPLPRAFCPNSVSQMSDEELERIGSEPDLQRLHRERLSATAQGLRKSLADMQRTI</sequence>
<feature type="compositionally biased region" description="Basic residues" evidence="3">
    <location>
        <begin position="433"/>
        <end position="444"/>
    </location>
</feature>
<dbReference type="GO" id="GO:0048312">
    <property type="term" value="P:intracellular distribution of mitochondria"/>
    <property type="evidence" value="ECO:0007669"/>
    <property type="project" value="TreeGrafter"/>
</dbReference>
<dbReference type="PRINTS" id="PR00195">
    <property type="entry name" value="DYNAMIN"/>
</dbReference>
<dbReference type="PROSITE" id="PS51718">
    <property type="entry name" value="G_DYNAMIN_2"/>
    <property type="match status" value="1"/>
</dbReference>
<feature type="region of interest" description="Disordered" evidence="3">
    <location>
        <begin position="426"/>
        <end position="454"/>
    </location>
</feature>
<organism evidence="6 7">
    <name type="scientific">Beauveria bassiana</name>
    <name type="common">White muscardine disease fungus</name>
    <name type="synonym">Tritirachium shiotae</name>
    <dbReference type="NCBI Taxonomy" id="176275"/>
    <lineage>
        <taxon>Eukaryota</taxon>
        <taxon>Fungi</taxon>
        <taxon>Dikarya</taxon>
        <taxon>Ascomycota</taxon>
        <taxon>Pezizomycotina</taxon>
        <taxon>Sordariomycetes</taxon>
        <taxon>Hypocreomycetidae</taxon>
        <taxon>Hypocreales</taxon>
        <taxon>Cordycipitaceae</taxon>
        <taxon>Beauveria</taxon>
    </lineage>
</organism>
<dbReference type="InterPro" id="IPR020850">
    <property type="entry name" value="GED_dom"/>
</dbReference>
<feature type="domain" description="GED" evidence="4">
    <location>
        <begin position="635"/>
        <end position="722"/>
    </location>
</feature>
<dbReference type="PANTHER" id="PTHR11566:SF21">
    <property type="entry name" value="DYNAMIN RELATED PROTEIN 1, ISOFORM A"/>
    <property type="match status" value="1"/>
</dbReference>
<feature type="region of interest" description="Disordered" evidence="3">
    <location>
        <begin position="1"/>
        <end position="21"/>
    </location>
</feature>
<dbReference type="EMBL" id="JRHA01000006">
    <property type="protein sequence ID" value="PQK16767.1"/>
    <property type="molecule type" value="Genomic_DNA"/>
</dbReference>
<evidence type="ECO:0000259" key="5">
    <source>
        <dbReference type="PROSITE" id="PS51718"/>
    </source>
</evidence>
<keyword evidence="1" id="KW-0547">Nucleotide-binding</keyword>
<dbReference type="GO" id="GO:0000266">
    <property type="term" value="P:mitochondrial fission"/>
    <property type="evidence" value="ECO:0007669"/>
    <property type="project" value="TreeGrafter"/>
</dbReference>
<dbReference type="InterPro" id="IPR001401">
    <property type="entry name" value="Dynamin_GTPase"/>
</dbReference>
<dbReference type="SUPFAM" id="SSF52540">
    <property type="entry name" value="P-loop containing nucleoside triphosphate hydrolases"/>
    <property type="match status" value="1"/>
</dbReference>
<dbReference type="Pfam" id="PF01031">
    <property type="entry name" value="Dynamin_M"/>
    <property type="match status" value="1"/>
</dbReference>
<dbReference type="Gene3D" id="3.40.50.300">
    <property type="entry name" value="P-loop containing nucleotide triphosphate hydrolases"/>
    <property type="match status" value="1"/>
</dbReference>
<dbReference type="InterPro" id="IPR022812">
    <property type="entry name" value="Dynamin"/>
</dbReference>
<comment type="caution">
    <text evidence="6">The sequence shown here is derived from an EMBL/GenBank/DDBJ whole genome shotgun (WGS) entry which is preliminary data.</text>
</comment>
<feature type="domain" description="Dynamin-type G" evidence="5">
    <location>
        <begin position="50"/>
        <end position="345"/>
    </location>
</feature>
<dbReference type="FunFam" id="3.40.50.300:FF:001425">
    <property type="entry name" value="Dynamin GTPase, putative"/>
    <property type="match status" value="1"/>
</dbReference>
<dbReference type="PANTHER" id="PTHR11566">
    <property type="entry name" value="DYNAMIN"/>
    <property type="match status" value="1"/>
</dbReference>
<dbReference type="OrthoDB" id="415706at2759"/>